<dbReference type="GO" id="GO:0016787">
    <property type="term" value="F:hydrolase activity"/>
    <property type="evidence" value="ECO:0007669"/>
    <property type="project" value="UniProtKB-KW"/>
</dbReference>
<keyword evidence="15" id="KW-1185">Reference proteome</keyword>
<evidence type="ECO:0000259" key="12">
    <source>
        <dbReference type="PROSITE" id="PS51192"/>
    </source>
</evidence>
<evidence type="ECO:0000256" key="3">
    <source>
        <dbReference type="ARBA" id="ARBA00012552"/>
    </source>
</evidence>
<comment type="catalytic activity">
    <reaction evidence="11">
        <text>ATP + H2O = ADP + phosphate + H(+)</text>
        <dbReference type="Rhea" id="RHEA:13065"/>
        <dbReference type="ChEBI" id="CHEBI:15377"/>
        <dbReference type="ChEBI" id="CHEBI:15378"/>
        <dbReference type="ChEBI" id="CHEBI:30616"/>
        <dbReference type="ChEBI" id="CHEBI:43474"/>
        <dbReference type="ChEBI" id="CHEBI:456216"/>
        <dbReference type="EC" id="3.6.4.13"/>
    </reaction>
</comment>
<dbReference type="AlphaFoldDB" id="A0A8B9IIA7"/>
<evidence type="ECO:0000256" key="10">
    <source>
        <dbReference type="ARBA" id="ARBA00023242"/>
    </source>
</evidence>
<dbReference type="GO" id="GO:0003724">
    <property type="term" value="F:RNA helicase activity"/>
    <property type="evidence" value="ECO:0007669"/>
    <property type="project" value="UniProtKB-EC"/>
</dbReference>
<dbReference type="InterPro" id="IPR027417">
    <property type="entry name" value="P-loop_NTPase"/>
</dbReference>
<accession>A0A8B9IIA7</accession>
<dbReference type="FunFam" id="3.40.50.300:FF:000318">
    <property type="entry name" value="ATP-dependent RNA helicase DDX19B"/>
    <property type="match status" value="1"/>
</dbReference>
<organism evidence="14 15">
    <name type="scientific">Anser cygnoides</name>
    <name type="common">Swan goose</name>
    <dbReference type="NCBI Taxonomy" id="8845"/>
    <lineage>
        <taxon>Eukaryota</taxon>
        <taxon>Metazoa</taxon>
        <taxon>Chordata</taxon>
        <taxon>Craniata</taxon>
        <taxon>Vertebrata</taxon>
        <taxon>Euteleostomi</taxon>
        <taxon>Archelosauria</taxon>
        <taxon>Archosauria</taxon>
        <taxon>Dinosauria</taxon>
        <taxon>Saurischia</taxon>
        <taxon>Theropoda</taxon>
        <taxon>Coelurosauria</taxon>
        <taxon>Aves</taxon>
        <taxon>Neognathae</taxon>
        <taxon>Galloanserae</taxon>
        <taxon>Anseriformes</taxon>
        <taxon>Anatidae</taxon>
        <taxon>Anserinae</taxon>
        <taxon>Anser</taxon>
    </lineage>
</organism>
<evidence type="ECO:0000259" key="13">
    <source>
        <dbReference type="PROSITE" id="PS51194"/>
    </source>
</evidence>
<dbReference type="Ensembl" id="ENSACDT00005012563.1">
    <property type="protein sequence ID" value="ENSACDP00005010479.1"/>
    <property type="gene ID" value="ENSACDG00005007625.1"/>
</dbReference>
<dbReference type="PROSITE" id="PS51192">
    <property type="entry name" value="HELICASE_ATP_BIND_1"/>
    <property type="match status" value="1"/>
</dbReference>
<keyword evidence="10" id="KW-0539">Nucleus</keyword>
<dbReference type="SMART" id="SM00487">
    <property type="entry name" value="DEXDc"/>
    <property type="match status" value="1"/>
</dbReference>
<dbReference type="GO" id="GO:0003723">
    <property type="term" value="F:RNA binding"/>
    <property type="evidence" value="ECO:0007669"/>
    <property type="project" value="UniProtKB-KW"/>
</dbReference>
<dbReference type="InterPro" id="IPR011545">
    <property type="entry name" value="DEAD/DEAH_box_helicase_dom"/>
</dbReference>
<dbReference type="PROSITE" id="PS51194">
    <property type="entry name" value="HELICASE_CTER"/>
    <property type="match status" value="1"/>
</dbReference>
<feature type="domain" description="Helicase C-terminal" evidence="13">
    <location>
        <begin position="161"/>
        <end position="311"/>
    </location>
</feature>
<evidence type="ECO:0000256" key="4">
    <source>
        <dbReference type="ARBA" id="ARBA00022490"/>
    </source>
</evidence>
<dbReference type="GO" id="GO:0005634">
    <property type="term" value="C:nucleus"/>
    <property type="evidence" value="ECO:0007669"/>
    <property type="project" value="UniProtKB-SubCell"/>
</dbReference>
<evidence type="ECO:0000256" key="6">
    <source>
        <dbReference type="ARBA" id="ARBA00022801"/>
    </source>
</evidence>
<keyword evidence="6" id="KW-0378">Hydrolase</keyword>
<name>A0A8B9IIA7_ANSCY</name>
<dbReference type="EC" id="3.6.4.13" evidence="3"/>
<dbReference type="Gene3D" id="3.40.50.300">
    <property type="entry name" value="P-loop containing nucleotide triphosphate hydrolases"/>
    <property type="match status" value="2"/>
</dbReference>
<protein>
    <recommendedName>
        <fullName evidence="3">RNA helicase</fullName>
        <ecNumber evidence="3">3.6.4.13</ecNumber>
    </recommendedName>
</protein>
<dbReference type="CDD" id="cd18787">
    <property type="entry name" value="SF2_C_DEAD"/>
    <property type="match status" value="1"/>
</dbReference>
<dbReference type="Proteomes" id="UP000694521">
    <property type="component" value="Unplaced"/>
</dbReference>
<evidence type="ECO:0000256" key="9">
    <source>
        <dbReference type="ARBA" id="ARBA00022884"/>
    </source>
</evidence>
<dbReference type="SUPFAM" id="SSF52540">
    <property type="entry name" value="P-loop containing nucleoside triphosphate hydrolases"/>
    <property type="match status" value="1"/>
</dbReference>
<evidence type="ECO:0000313" key="14">
    <source>
        <dbReference type="Ensembl" id="ENSACDP00005010479.1"/>
    </source>
</evidence>
<dbReference type="SMART" id="SM00490">
    <property type="entry name" value="HELICc"/>
    <property type="match status" value="1"/>
</dbReference>
<reference evidence="14" key="1">
    <citation type="submission" date="2025-08" db="UniProtKB">
        <authorList>
            <consortium name="Ensembl"/>
        </authorList>
    </citation>
    <scope>IDENTIFICATION</scope>
</reference>
<evidence type="ECO:0000256" key="5">
    <source>
        <dbReference type="ARBA" id="ARBA00022741"/>
    </source>
</evidence>
<evidence type="ECO:0000256" key="11">
    <source>
        <dbReference type="ARBA" id="ARBA00047984"/>
    </source>
</evidence>
<dbReference type="Pfam" id="PF00270">
    <property type="entry name" value="DEAD"/>
    <property type="match status" value="1"/>
</dbReference>
<feature type="domain" description="Helicase ATP-binding" evidence="12">
    <location>
        <begin position="16"/>
        <end position="223"/>
    </location>
</feature>
<reference evidence="14" key="2">
    <citation type="submission" date="2025-09" db="UniProtKB">
        <authorList>
            <consortium name="Ensembl"/>
        </authorList>
    </citation>
    <scope>IDENTIFICATION</scope>
</reference>
<evidence type="ECO:0000256" key="7">
    <source>
        <dbReference type="ARBA" id="ARBA00022806"/>
    </source>
</evidence>
<keyword evidence="5" id="KW-0547">Nucleotide-binding</keyword>
<evidence type="ECO:0000256" key="1">
    <source>
        <dbReference type="ARBA" id="ARBA00004123"/>
    </source>
</evidence>
<sequence>MGFNRPSKIQETALPMMLAHPPQNLIAQSQSGTGKTAAFVLAMLSRVNGAERYPQCLCLAPTYELALQIGHVIEKMGQFCADIRVTYAVQGNRVLPGAVLEEQIVIGTPGTMLDWCFKRRVVNVKRISLFVLDEADVMIDHQGFSYQSIRIQRNREEKYEALCNIYGSITVGQAMIFCQTRRSADWLLVEMSKDGHKVAMLTAELTIVQRANVIQRFRDGKEKVLITTNVCARGIDVAQVTIVVNFSLPVNQQKELDFETYLHRIGRTGRFGKKGIAFNMVERQSTYLVHSIEEHFQTEIKRLDPDDMDELEQLDD</sequence>
<keyword evidence="9" id="KW-0694">RNA-binding</keyword>
<keyword evidence="4" id="KW-0963">Cytoplasm</keyword>
<evidence type="ECO:0000256" key="8">
    <source>
        <dbReference type="ARBA" id="ARBA00022840"/>
    </source>
</evidence>
<dbReference type="GO" id="GO:0005737">
    <property type="term" value="C:cytoplasm"/>
    <property type="evidence" value="ECO:0007669"/>
    <property type="project" value="UniProtKB-SubCell"/>
</dbReference>
<dbReference type="PANTHER" id="PTHR47958">
    <property type="entry name" value="ATP-DEPENDENT RNA HELICASE DBP3"/>
    <property type="match status" value="1"/>
</dbReference>
<dbReference type="InterPro" id="IPR014001">
    <property type="entry name" value="Helicase_ATP-bd"/>
</dbReference>
<dbReference type="Pfam" id="PF00271">
    <property type="entry name" value="Helicase_C"/>
    <property type="match status" value="1"/>
</dbReference>
<keyword evidence="7" id="KW-0347">Helicase</keyword>
<keyword evidence="8" id="KW-0067">ATP-binding</keyword>
<dbReference type="InterPro" id="IPR001650">
    <property type="entry name" value="Helicase_C-like"/>
</dbReference>
<evidence type="ECO:0000313" key="15">
    <source>
        <dbReference type="Proteomes" id="UP000694521"/>
    </source>
</evidence>
<proteinExistence type="predicted"/>
<comment type="subcellular location">
    <subcellularLocation>
        <location evidence="2">Cytoplasm</location>
    </subcellularLocation>
    <subcellularLocation>
        <location evidence="1">Nucleus</location>
    </subcellularLocation>
</comment>
<dbReference type="GO" id="GO:0005524">
    <property type="term" value="F:ATP binding"/>
    <property type="evidence" value="ECO:0007669"/>
    <property type="project" value="UniProtKB-KW"/>
</dbReference>
<evidence type="ECO:0000256" key="2">
    <source>
        <dbReference type="ARBA" id="ARBA00004496"/>
    </source>
</evidence>